<dbReference type="InterPro" id="IPR026032">
    <property type="entry name" value="HcaT-like"/>
</dbReference>
<organism evidence="10 11">
    <name type="scientific">Paenibacillus haidiansis</name>
    <dbReference type="NCBI Taxonomy" id="1574488"/>
    <lineage>
        <taxon>Bacteria</taxon>
        <taxon>Bacillati</taxon>
        <taxon>Bacillota</taxon>
        <taxon>Bacilli</taxon>
        <taxon>Bacillales</taxon>
        <taxon>Paenibacillaceae</taxon>
        <taxon>Paenibacillus</taxon>
    </lineage>
</organism>
<evidence type="ECO:0000259" key="9">
    <source>
        <dbReference type="PROSITE" id="PS50850"/>
    </source>
</evidence>
<evidence type="ECO:0000313" key="11">
    <source>
        <dbReference type="Proteomes" id="UP001306950"/>
    </source>
</evidence>
<comment type="subcellular location">
    <subcellularLocation>
        <location evidence="1">Cell inner membrane</location>
        <topology evidence="1">Multi-pass membrane protein</topology>
    </subcellularLocation>
</comment>
<feature type="transmembrane region" description="Helical" evidence="8">
    <location>
        <begin position="12"/>
        <end position="32"/>
    </location>
</feature>
<keyword evidence="6 8" id="KW-1133">Transmembrane helix</keyword>
<evidence type="ECO:0000256" key="5">
    <source>
        <dbReference type="ARBA" id="ARBA00022692"/>
    </source>
</evidence>
<keyword evidence="11" id="KW-1185">Reference proteome</keyword>
<dbReference type="Gene3D" id="1.20.1250.20">
    <property type="entry name" value="MFS general substrate transporter like domains"/>
    <property type="match status" value="2"/>
</dbReference>
<name>A0ABU7VQF9_9BACL</name>
<gene>
    <name evidence="10" type="ORF">V3851_06805</name>
</gene>
<keyword evidence="2" id="KW-0813">Transport</keyword>
<dbReference type="RefSeq" id="WP_331845765.1">
    <property type="nucleotide sequence ID" value="NZ_JAZHPZ010000002.1"/>
</dbReference>
<feature type="transmembrane region" description="Helical" evidence="8">
    <location>
        <begin position="295"/>
        <end position="318"/>
    </location>
</feature>
<feature type="domain" description="Major facilitator superfamily (MFS) profile" evidence="9">
    <location>
        <begin position="203"/>
        <end position="410"/>
    </location>
</feature>
<feature type="transmembrane region" description="Helical" evidence="8">
    <location>
        <begin position="243"/>
        <end position="262"/>
    </location>
</feature>
<keyword evidence="5 8" id="KW-0812">Transmembrane</keyword>
<feature type="transmembrane region" description="Helical" evidence="8">
    <location>
        <begin position="330"/>
        <end position="349"/>
    </location>
</feature>
<protein>
    <submittedName>
        <fullName evidence="10">MFS transporter</fullName>
    </submittedName>
</protein>
<dbReference type="PROSITE" id="PS50850">
    <property type="entry name" value="MFS"/>
    <property type="match status" value="1"/>
</dbReference>
<evidence type="ECO:0000256" key="1">
    <source>
        <dbReference type="ARBA" id="ARBA00004429"/>
    </source>
</evidence>
<dbReference type="EMBL" id="JAZHPZ010000002">
    <property type="protein sequence ID" value="MEF2965538.1"/>
    <property type="molecule type" value="Genomic_DNA"/>
</dbReference>
<evidence type="ECO:0000256" key="7">
    <source>
        <dbReference type="ARBA" id="ARBA00023136"/>
    </source>
</evidence>
<dbReference type="SUPFAM" id="SSF103473">
    <property type="entry name" value="MFS general substrate transporter"/>
    <property type="match status" value="1"/>
</dbReference>
<dbReference type="Proteomes" id="UP001306950">
    <property type="component" value="Unassembled WGS sequence"/>
</dbReference>
<feature type="transmembrane region" description="Helical" evidence="8">
    <location>
        <begin position="165"/>
        <end position="182"/>
    </location>
</feature>
<dbReference type="InterPro" id="IPR020846">
    <property type="entry name" value="MFS_dom"/>
</dbReference>
<proteinExistence type="predicted"/>
<feature type="transmembrane region" description="Helical" evidence="8">
    <location>
        <begin position="269"/>
        <end position="289"/>
    </location>
</feature>
<evidence type="ECO:0000256" key="4">
    <source>
        <dbReference type="ARBA" id="ARBA00022519"/>
    </source>
</evidence>
<feature type="transmembrane region" description="Helical" evidence="8">
    <location>
        <begin position="361"/>
        <end position="382"/>
    </location>
</feature>
<dbReference type="InterPro" id="IPR024989">
    <property type="entry name" value="MFS_assoc_dom"/>
</dbReference>
<feature type="transmembrane region" description="Helical" evidence="8">
    <location>
        <begin position="44"/>
        <end position="64"/>
    </location>
</feature>
<evidence type="ECO:0000256" key="6">
    <source>
        <dbReference type="ARBA" id="ARBA00022989"/>
    </source>
</evidence>
<dbReference type="PANTHER" id="PTHR23522">
    <property type="entry name" value="BLL5896 PROTEIN"/>
    <property type="match status" value="1"/>
</dbReference>
<dbReference type="InterPro" id="IPR036259">
    <property type="entry name" value="MFS_trans_sf"/>
</dbReference>
<feature type="transmembrane region" description="Helical" evidence="8">
    <location>
        <begin position="139"/>
        <end position="159"/>
    </location>
</feature>
<evidence type="ECO:0000256" key="2">
    <source>
        <dbReference type="ARBA" id="ARBA00022448"/>
    </source>
</evidence>
<keyword evidence="4" id="KW-0997">Cell inner membrane</keyword>
<feature type="transmembrane region" description="Helical" evidence="8">
    <location>
        <begin position="206"/>
        <end position="223"/>
    </location>
</feature>
<reference evidence="10 11" key="1">
    <citation type="submission" date="2024-02" db="EMBL/GenBank/DDBJ databases">
        <title>A nitrogen-fixing paenibacillus bacterium.</title>
        <authorList>
            <person name="Zhang W.L."/>
            <person name="Chen S.F."/>
        </authorList>
    </citation>
    <scope>NUCLEOTIDE SEQUENCE [LARGE SCALE GENOMIC DNA]</scope>
    <source>
        <strain evidence="10 11">M1</strain>
    </source>
</reference>
<keyword evidence="7 8" id="KW-0472">Membrane</keyword>
<comment type="caution">
    <text evidence="10">The sequence shown here is derived from an EMBL/GenBank/DDBJ whole genome shotgun (WGS) entry which is preliminary data.</text>
</comment>
<sequence length="410" mass="44824">MKPSSSARPELPWLRAFTFTIFGTSVLVSSYFPKFYAGLGFSSSQIGILYALGPMISLVANLLWSIASDKYRTIKKIMLILLIGEIILCTVLSASTSFSVVVLVITIFYFFYYPVFPLSDTIAINAAQRYNKSFITVRIFGSIGYAFFALVIGYVLSFVGSSHTMTVMIAIAAAALLITLFIKDQASPVAKMDLSGIWGILKQKELLWFFGCVFSLGIAVRMNDAFLTVTLNELGASEKIIGWSQFASSVSEIPIFLLLSLYGEKIKELPLLVFASLAFAARFLLVGIADSAVAIVAIQMLHSLSFGVFYVTAIRMLTRLIPDEYRATGMALYTIVWSSASGLLSGTLGGVVFEEFGRQNFYFTAMSFAMLACLGFASRYFFRGPRMLPNQVPAGTAATETKPAMEESAG</sequence>
<accession>A0ABU7VQF9</accession>
<feature type="transmembrane region" description="Helical" evidence="8">
    <location>
        <begin position="76"/>
        <end position="94"/>
    </location>
</feature>
<evidence type="ECO:0000256" key="8">
    <source>
        <dbReference type="SAM" id="Phobius"/>
    </source>
</evidence>
<evidence type="ECO:0000313" key="10">
    <source>
        <dbReference type="EMBL" id="MEF2965538.1"/>
    </source>
</evidence>
<dbReference type="PANTHER" id="PTHR23522:SF10">
    <property type="entry name" value="3-PHENYLPROPIONIC ACID TRANSPORTER-RELATED"/>
    <property type="match status" value="1"/>
</dbReference>
<dbReference type="Pfam" id="PF12832">
    <property type="entry name" value="MFS_1_like"/>
    <property type="match status" value="1"/>
</dbReference>
<dbReference type="PIRSF" id="PIRSF004925">
    <property type="entry name" value="HcaT"/>
    <property type="match status" value="1"/>
</dbReference>
<evidence type="ECO:0000256" key="3">
    <source>
        <dbReference type="ARBA" id="ARBA00022475"/>
    </source>
</evidence>
<feature type="transmembrane region" description="Helical" evidence="8">
    <location>
        <begin position="100"/>
        <end position="118"/>
    </location>
</feature>
<keyword evidence="3" id="KW-1003">Cell membrane</keyword>